<dbReference type="RefSeq" id="XP_013890300.1">
    <property type="nucleotide sequence ID" value="XM_014034846.1"/>
</dbReference>
<accession>A0A0D2M725</accession>
<dbReference type="KEGG" id="mng:MNEG_16684"/>
<dbReference type="GO" id="GO:0004672">
    <property type="term" value="F:protein kinase activity"/>
    <property type="evidence" value="ECO:0007669"/>
    <property type="project" value="InterPro"/>
</dbReference>
<dbReference type="InterPro" id="IPR000719">
    <property type="entry name" value="Prot_kinase_dom"/>
</dbReference>
<keyword evidence="4" id="KW-1185">Reference proteome</keyword>
<dbReference type="InterPro" id="IPR011009">
    <property type="entry name" value="Kinase-like_dom_sf"/>
</dbReference>
<evidence type="ECO:0000313" key="4">
    <source>
        <dbReference type="Proteomes" id="UP000054498"/>
    </source>
</evidence>
<reference evidence="3 4" key="1">
    <citation type="journal article" date="2013" name="BMC Genomics">
        <title>Reconstruction of the lipid metabolism for the microalga Monoraphidium neglectum from its genome sequence reveals characteristics suitable for biofuel production.</title>
        <authorList>
            <person name="Bogen C."/>
            <person name="Al-Dilaimi A."/>
            <person name="Albersmeier A."/>
            <person name="Wichmann J."/>
            <person name="Grundmann M."/>
            <person name="Rupp O."/>
            <person name="Lauersen K.J."/>
            <person name="Blifernez-Klassen O."/>
            <person name="Kalinowski J."/>
            <person name="Goesmann A."/>
            <person name="Mussgnug J.H."/>
            <person name="Kruse O."/>
        </authorList>
    </citation>
    <scope>NUCLEOTIDE SEQUENCE [LARGE SCALE GENOMIC DNA]</scope>
    <source>
        <strain evidence="3 4">SAG 48.87</strain>
    </source>
</reference>
<proteinExistence type="inferred from homology"/>
<comment type="similarity">
    <text evidence="1">Belongs to the protein kinase superfamily. ADCK protein kinase family.</text>
</comment>
<dbReference type="Proteomes" id="UP000054498">
    <property type="component" value="Unassembled WGS sequence"/>
</dbReference>
<dbReference type="PANTHER" id="PTHR10566:SF119">
    <property type="entry name" value="OS04G0640500 PROTEIN"/>
    <property type="match status" value="1"/>
</dbReference>
<dbReference type="GeneID" id="25734468"/>
<dbReference type="STRING" id="145388.A0A0D2M725"/>
<dbReference type="EMBL" id="KK106869">
    <property type="protein sequence ID" value="KIY91280.1"/>
    <property type="molecule type" value="Genomic_DNA"/>
</dbReference>
<organism evidence="3 4">
    <name type="scientific">Monoraphidium neglectum</name>
    <dbReference type="NCBI Taxonomy" id="145388"/>
    <lineage>
        <taxon>Eukaryota</taxon>
        <taxon>Viridiplantae</taxon>
        <taxon>Chlorophyta</taxon>
        <taxon>core chlorophytes</taxon>
        <taxon>Chlorophyceae</taxon>
        <taxon>CS clade</taxon>
        <taxon>Sphaeropleales</taxon>
        <taxon>Selenastraceae</taxon>
        <taxon>Monoraphidium</taxon>
    </lineage>
</organism>
<dbReference type="InterPro" id="IPR004147">
    <property type="entry name" value="ABC1_dom"/>
</dbReference>
<dbReference type="OrthoDB" id="427480at2759"/>
<dbReference type="Gene3D" id="1.10.510.10">
    <property type="entry name" value="Transferase(Phosphotransferase) domain 1"/>
    <property type="match status" value="1"/>
</dbReference>
<gene>
    <name evidence="3" type="ORF">MNEG_16684</name>
</gene>
<dbReference type="SUPFAM" id="SSF56112">
    <property type="entry name" value="Protein kinase-like (PK-like)"/>
    <property type="match status" value="1"/>
</dbReference>
<dbReference type="Pfam" id="PF03109">
    <property type="entry name" value="ABC1"/>
    <property type="match status" value="1"/>
</dbReference>
<name>A0A0D2M725_9CHLO</name>
<sequence>MYFDYTTARILVMEWVEGTRLRSASRQRRAPDGSFVSDAAREEAAEDLRLVEVGVRCSLEQMLEQGFYHADPHPGNLLKTPDGRLAYLDFGGHDGHD</sequence>
<evidence type="ECO:0000259" key="2">
    <source>
        <dbReference type="PROSITE" id="PS50011"/>
    </source>
</evidence>
<keyword evidence="3" id="KW-0808">Transferase</keyword>
<dbReference type="PANTHER" id="PTHR10566">
    <property type="entry name" value="CHAPERONE-ACTIVITY OF BC1 COMPLEX CABC1 -RELATED"/>
    <property type="match status" value="1"/>
</dbReference>
<dbReference type="GO" id="GO:0005524">
    <property type="term" value="F:ATP binding"/>
    <property type="evidence" value="ECO:0007669"/>
    <property type="project" value="InterPro"/>
</dbReference>
<keyword evidence="3" id="KW-0418">Kinase</keyword>
<protein>
    <submittedName>
        <fullName evidence="3">Putative aarF domain-containing protein kinase</fullName>
    </submittedName>
</protein>
<feature type="domain" description="Protein kinase" evidence="2">
    <location>
        <begin position="1"/>
        <end position="97"/>
    </location>
</feature>
<dbReference type="AlphaFoldDB" id="A0A0D2M725"/>
<dbReference type="InterPro" id="IPR050154">
    <property type="entry name" value="UbiB_kinase"/>
</dbReference>
<evidence type="ECO:0000313" key="3">
    <source>
        <dbReference type="EMBL" id="KIY91280.1"/>
    </source>
</evidence>
<dbReference type="PROSITE" id="PS50011">
    <property type="entry name" value="PROTEIN_KINASE_DOM"/>
    <property type="match status" value="1"/>
</dbReference>
<evidence type="ECO:0000256" key="1">
    <source>
        <dbReference type="ARBA" id="ARBA00009670"/>
    </source>
</evidence>